<dbReference type="EMBL" id="CP076022">
    <property type="protein sequence ID" value="QWC10199.1"/>
    <property type="molecule type" value="Genomic_DNA"/>
</dbReference>
<keyword evidence="3" id="KW-1185">Reference proteome</keyword>
<protein>
    <submittedName>
        <fullName evidence="2">Uncharacterized protein</fullName>
    </submittedName>
</protein>
<evidence type="ECO:0000256" key="1">
    <source>
        <dbReference type="SAM" id="Phobius"/>
    </source>
</evidence>
<keyword evidence="1" id="KW-0812">Transmembrane</keyword>
<sequence length="244" mass="25934">MTLQWAAFGITALFGLLRLPGAIRGENRGICAALILMSFAMALSIPFFYLSVDSLLGGVNVANLLLRYSLFAVFLLLGAKTGAAFNAQGAQRLIRGPVGLAVLTGSSVLVAVLFFLSDLPESSTGLEAYRGQTTVLAYSDAGRLYTAYIAGCLVPSLTAFSMDSQRRGDIRLSAGLIALGMASVVVHTLLSLTVWGLERGLWDILLNYAAVIVVALGLALLWNSQRIAKRHPQPGLLARAYGSR</sequence>
<evidence type="ECO:0000313" key="3">
    <source>
        <dbReference type="Proteomes" id="UP000676885"/>
    </source>
</evidence>
<feature type="transmembrane region" description="Helical" evidence="1">
    <location>
        <begin position="98"/>
        <end position="116"/>
    </location>
</feature>
<keyword evidence="1" id="KW-1133">Transmembrane helix</keyword>
<organism evidence="2 3">
    <name type="scientific">Arthrobacter jiangjiafuii</name>
    <dbReference type="NCBI Taxonomy" id="2817475"/>
    <lineage>
        <taxon>Bacteria</taxon>
        <taxon>Bacillati</taxon>
        <taxon>Actinomycetota</taxon>
        <taxon>Actinomycetes</taxon>
        <taxon>Micrococcales</taxon>
        <taxon>Micrococcaceae</taxon>
        <taxon>Arthrobacter</taxon>
    </lineage>
</organism>
<dbReference type="Proteomes" id="UP000676885">
    <property type="component" value="Chromosome"/>
</dbReference>
<dbReference type="KEGG" id="ajg:KKR91_00620"/>
<feature type="transmembrane region" description="Helical" evidence="1">
    <location>
        <begin position="6"/>
        <end position="23"/>
    </location>
</feature>
<reference evidence="2 3" key="1">
    <citation type="submission" date="2021-05" db="EMBL/GenBank/DDBJ databases">
        <title>Novel species in genus Arthrobacter.</title>
        <authorList>
            <person name="Zhang G."/>
        </authorList>
    </citation>
    <scope>NUCLEOTIDE SEQUENCE [LARGE SCALE GENOMIC DNA]</scope>
    <source>
        <strain evidence="3">zg-ZUI227</strain>
    </source>
</reference>
<feature type="transmembrane region" description="Helical" evidence="1">
    <location>
        <begin position="174"/>
        <end position="195"/>
    </location>
</feature>
<feature type="transmembrane region" description="Helical" evidence="1">
    <location>
        <begin position="201"/>
        <end position="222"/>
    </location>
</feature>
<dbReference type="RefSeq" id="WP_210226971.1">
    <property type="nucleotide sequence ID" value="NZ_CP076022.1"/>
</dbReference>
<proteinExistence type="predicted"/>
<feature type="transmembrane region" description="Helical" evidence="1">
    <location>
        <begin position="55"/>
        <end position="77"/>
    </location>
</feature>
<feature type="transmembrane region" description="Helical" evidence="1">
    <location>
        <begin position="145"/>
        <end position="162"/>
    </location>
</feature>
<keyword evidence="1" id="KW-0472">Membrane</keyword>
<dbReference type="AlphaFoldDB" id="A0A975M5M2"/>
<gene>
    <name evidence="2" type="ORF">KKR91_00620</name>
</gene>
<feature type="transmembrane region" description="Helical" evidence="1">
    <location>
        <begin position="30"/>
        <end position="49"/>
    </location>
</feature>
<name>A0A975M5M2_9MICC</name>
<accession>A0A975M5M2</accession>
<evidence type="ECO:0000313" key="2">
    <source>
        <dbReference type="EMBL" id="QWC10199.1"/>
    </source>
</evidence>